<gene>
    <name evidence="1" type="ORF">TCON_1982</name>
</gene>
<dbReference type="EMBL" id="SBIQ01000177">
    <property type="protein sequence ID" value="KAF7682804.1"/>
    <property type="molecule type" value="Genomic_DNA"/>
</dbReference>
<accession>A0ABQ7HX96</accession>
<organism evidence="1 2">
    <name type="scientific">Astathelohania contejeani</name>
    <dbReference type="NCBI Taxonomy" id="164912"/>
    <lineage>
        <taxon>Eukaryota</taxon>
        <taxon>Fungi</taxon>
        <taxon>Fungi incertae sedis</taxon>
        <taxon>Microsporidia</taxon>
        <taxon>Astathelohaniidae</taxon>
        <taxon>Astathelohania</taxon>
    </lineage>
</organism>
<sequence length="390" mass="46735">MNKIKKAIKECYLLEDKRIQRELVIQFQNKISDSYFQFLLYNLFPECIQPQQNFIFGIYYYKSKNLIKYLIRKAFDIELETCPEGPKIQPTLQLLEFLLLIEKGYPEISEQDPKFFTNFLNFIISNYSDSLNQILKYKKISSILLLLLNEMSELPESIPPITQDFYYLIKAQKTNNMEMARLIDVNRMSNYLLNEPNIKIREFYILLTKFYPEKLTFVGHISENRMVFLENPLLIKGDWKTIRTYSNAAIIYYKNKTCPIDVHTELYYTNLEILLKLILIEREMAKKDRKDFYKHILHPFFIENPVIIKILIIRRFPIDLIQEITDNVPSFYLGYHIALKLLRNDVNSLFYQTLTESLLRKYPLESNIIKFKSIAPLLPEYYKIKMKEFI</sequence>
<comment type="caution">
    <text evidence="1">The sequence shown here is derived from an EMBL/GenBank/DDBJ whole genome shotgun (WGS) entry which is preliminary data.</text>
</comment>
<proteinExistence type="predicted"/>
<reference evidence="1 2" key="1">
    <citation type="submission" date="2019-01" db="EMBL/GenBank/DDBJ databases">
        <title>Genomes sequencing and comparative genomics of infectious freshwater microsporidia, Cucumispora dikerogammari and Thelohania contejeani.</title>
        <authorList>
            <person name="Cormier A."/>
            <person name="Giraud I."/>
            <person name="Wattier R."/>
            <person name="Teixeira M."/>
            <person name="Grandjean F."/>
            <person name="Rigaud T."/>
            <person name="Cordaux R."/>
        </authorList>
    </citation>
    <scope>NUCLEOTIDE SEQUENCE [LARGE SCALE GENOMIC DNA]</scope>
    <source>
        <strain evidence="1">T1</strain>
        <tissue evidence="1">Spores</tissue>
    </source>
</reference>
<protein>
    <submittedName>
        <fullName evidence="1">Uncharacterized protein</fullName>
    </submittedName>
</protein>
<evidence type="ECO:0000313" key="1">
    <source>
        <dbReference type="EMBL" id="KAF7682804.1"/>
    </source>
</evidence>
<name>A0ABQ7HX96_9MICR</name>
<evidence type="ECO:0000313" key="2">
    <source>
        <dbReference type="Proteomes" id="UP001516464"/>
    </source>
</evidence>
<dbReference type="Proteomes" id="UP001516464">
    <property type="component" value="Unassembled WGS sequence"/>
</dbReference>
<keyword evidence="2" id="KW-1185">Reference proteome</keyword>